<dbReference type="GeneID" id="91090223"/>
<feature type="compositionally biased region" description="Basic residues" evidence="1">
    <location>
        <begin position="302"/>
        <end position="313"/>
    </location>
</feature>
<feature type="region of interest" description="Disordered" evidence="1">
    <location>
        <begin position="33"/>
        <end position="68"/>
    </location>
</feature>
<accession>A0AAJ8JYE2</accession>
<reference evidence="2" key="3">
    <citation type="submission" date="2024-01" db="EMBL/GenBank/DDBJ databases">
        <authorList>
            <person name="Coelho M.A."/>
            <person name="David-Palma M."/>
            <person name="Shea T."/>
            <person name="Sun S."/>
            <person name="Cuomo C.A."/>
            <person name="Heitman J."/>
        </authorList>
    </citation>
    <scope>NUCLEOTIDE SEQUENCE</scope>
    <source>
        <strain evidence="2">CBS 7841</strain>
    </source>
</reference>
<name>A0AAJ8JYE2_9TREE</name>
<evidence type="ECO:0000313" key="2">
    <source>
        <dbReference type="EMBL" id="WVN90772.1"/>
    </source>
</evidence>
<gene>
    <name evidence="2" type="ORF">L203_106015</name>
</gene>
<dbReference type="EMBL" id="CP143791">
    <property type="protein sequence ID" value="WVN90772.1"/>
    <property type="molecule type" value="Genomic_DNA"/>
</dbReference>
<evidence type="ECO:0000313" key="3">
    <source>
        <dbReference type="Proteomes" id="UP000094043"/>
    </source>
</evidence>
<sequence length="516" mass="58007">MSTEIEETTDQIQLTHSHVDLVRALEGIDQAILDSSPRHHDGSTGLEGDEVPESAATNSGEAGDLSGWSREQLQAEVLKLRRLAVDQSISRKGKTCAVGPDDDLPTRHSRNASIENDNPSLQNKFVNVLMASDKLGLENENELKRKRKRKSAYDTGSKATLKRNIVTGKRLEKERRPELAKAIRNKMRAAVGMEFNNSVVPAPTNDFSNGEAKLYSPYFVPNWRKMLDSDNLGWLEKLVEEFKQEANMGLHPRVAETDLDLEIIRPAAYTAFTNLCKRYINENSADGAERRERYIKKRRRWARKDLKQKRRARSAGSPSLGISLPPSALHIDYMSSEYSSAGEDEPESSPDIVYTQKRKWKEMYDELTKELADSNKSGWAAGLSAKVLEVRKPRWRSQQLNDIYTRLDVYADALANTRSTGTYGISLSSTTIAPRAGHVAPSHKRFILPPEIARRGKAPRDLGEGWMWASGVAGVWPTEVKGVTETMTGEWEMEEENTMNDADRLGLVNVLERLQQ</sequence>
<feature type="region of interest" description="Disordered" evidence="1">
    <location>
        <begin position="302"/>
        <end position="323"/>
    </location>
</feature>
<organism evidence="2 3">
    <name type="scientific">Cryptococcus depauperatus CBS 7841</name>
    <dbReference type="NCBI Taxonomy" id="1295531"/>
    <lineage>
        <taxon>Eukaryota</taxon>
        <taxon>Fungi</taxon>
        <taxon>Dikarya</taxon>
        <taxon>Basidiomycota</taxon>
        <taxon>Agaricomycotina</taxon>
        <taxon>Tremellomycetes</taxon>
        <taxon>Tremellales</taxon>
        <taxon>Cryptococcaceae</taxon>
        <taxon>Cryptococcus</taxon>
    </lineage>
</organism>
<dbReference type="RefSeq" id="XP_066071472.1">
    <property type="nucleotide sequence ID" value="XM_066215375.1"/>
</dbReference>
<reference evidence="2" key="1">
    <citation type="submission" date="2016-06" db="EMBL/GenBank/DDBJ databases">
        <authorList>
            <person name="Cuomo C."/>
            <person name="Litvintseva A."/>
            <person name="Heitman J."/>
            <person name="Chen Y."/>
            <person name="Sun S."/>
            <person name="Springer D."/>
            <person name="Dromer F."/>
            <person name="Young S."/>
            <person name="Zeng Q."/>
            <person name="Chapman S."/>
            <person name="Gujja S."/>
            <person name="Saif S."/>
            <person name="Birren B."/>
        </authorList>
    </citation>
    <scope>NUCLEOTIDE SEQUENCE</scope>
    <source>
        <strain evidence="2">CBS 7841</strain>
    </source>
</reference>
<feature type="compositionally biased region" description="Low complexity" evidence="1">
    <location>
        <begin position="314"/>
        <end position="323"/>
    </location>
</feature>
<dbReference type="AlphaFoldDB" id="A0AAJ8JYE2"/>
<reference evidence="2" key="2">
    <citation type="journal article" date="2022" name="Elife">
        <title>Obligate sexual reproduction of a homothallic fungus closely related to the Cryptococcus pathogenic species complex.</title>
        <authorList>
            <person name="Passer A.R."/>
            <person name="Clancey S.A."/>
            <person name="Shea T."/>
            <person name="David-Palma M."/>
            <person name="Averette A.F."/>
            <person name="Boekhout T."/>
            <person name="Porcel B.M."/>
            <person name="Nowrousian M."/>
            <person name="Cuomo C.A."/>
            <person name="Sun S."/>
            <person name="Heitman J."/>
            <person name="Coelho M.A."/>
        </authorList>
    </citation>
    <scope>NUCLEOTIDE SEQUENCE</scope>
    <source>
        <strain evidence="2">CBS 7841</strain>
    </source>
</reference>
<dbReference type="Proteomes" id="UP000094043">
    <property type="component" value="Chromosome 8"/>
</dbReference>
<keyword evidence="3" id="KW-1185">Reference proteome</keyword>
<proteinExistence type="predicted"/>
<evidence type="ECO:0000256" key="1">
    <source>
        <dbReference type="SAM" id="MobiDB-lite"/>
    </source>
</evidence>
<dbReference type="KEGG" id="cdep:91090223"/>
<protein>
    <submittedName>
        <fullName evidence="2">Uncharacterized protein</fullName>
    </submittedName>
</protein>